<comment type="caution">
    <text evidence="2">The sequence shown here is derived from an EMBL/GenBank/DDBJ whole genome shotgun (WGS) entry which is preliminary data.</text>
</comment>
<dbReference type="AlphaFoldDB" id="A0A1B8AIB7"/>
<evidence type="ECO:0000313" key="3">
    <source>
        <dbReference type="Proteomes" id="UP000091967"/>
    </source>
</evidence>
<feature type="chain" id="PRO_5008602879" description="CBM-cenC domain-containing protein" evidence="1">
    <location>
        <begin position="20"/>
        <end position="312"/>
    </location>
</feature>
<sequence>MRVATTFGSLILSAGLVAARACAPHPRPTTTSASVVDTTTDVGSDSTVIATATSDLTSQETTTVTESQTNVESSVTLPTSLTEEASLSTELSTTLDPTSQETLTTTGFDTVVTSSETPTTLETFTTSAAATSEATEVTTTTAGPPLETINIVQNGGFEDFPLEPWEVEGTLPSFDSFAAEGSQSLSLPQNFIDSTAKVCQRVAIEQGFEYTFKASVAQRCILSFGSNTVTCEDDANKIILSIEGVSNSGELGVRGYSTFNEVSDTFSYVGPSIDQTDLCITIKVSEAVDYNFFLDGISLVQGEPVPIPIETD</sequence>
<organism evidence="2 3">
    <name type="scientific">Fusarium poae</name>
    <dbReference type="NCBI Taxonomy" id="36050"/>
    <lineage>
        <taxon>Eukaryota</taxon>
        <taxon>Fungi</taxon>
        <taxon>Dikarya</taxon>
        <taxon>Ascomycota</taxon>
        <taxon>Pezizomycotina</taxon>
        <taxon>Sordariomycetes</taxon>
        <taxon>Hypocreomycetidae</taxon>
        <taxon>Hypocreales</taxon>
        <taxon>Nectriaceae</taxon>
        <taxon>Fusarium</taxon>
    </lineage>
</organism>
<feature type="signal peptide" evidence="1">
    <location>
        <begin position="1"/>
        <end position="19"/>
    </location>
</feature>
<accession>A0A1B8AIB7</accession>
<reference evidence="2 3" key="1">
    <citation type="submission" date="2016-06" db="EMBL/GenBank/DDBJ databases">
        <title>Living apart together: crosstalk between the core and supernumerary genomes in a fungal plant pathogen.</title>
        <authorList>
            <person name="Vanheule A."/>
            <person name="Audenaert K."/>
            <person name="Warris S."/>
            <person name="Van De Geest H."/>
            <person name="Schijlen E."/>
            <person name="Hofte M."/>
            <person name="De Saeger S."/>
            <person name="Haesaert G."/>
            <person name="Waalwijk C."/>
            <person name="Van Der Lee T."/>
        </authorList>
    </citation>
    <scope>NUCLEOTIDE SEQUENCE [LARGE SCALE GENOMIC DNA]</scope>
    <source>
        <strain evidence="2 3">2516</strain>
    </source>
</reference>
<keyword evidence="3" id="KW-1185">Reference proteome</keyword>
<evidence type="ECO:0008006" key="4">
    <source>
        <dbReference type="Google" id="ProtNLM"/>
    </source>
</evidence>
<protein>
    <recommendedName>
        <fullName evidence="4">CBM-cenC domain-containing protein</fullName>
    </recommendedName>
</protein>
<keyword evidence="1" id="KW-0732">Signal</keyword>
<name>A0A1B8AIB7_FUSPO</name>
<dbReference type="Proteomes" id="UP000091967">
    <property type="component" value="Unassembled WGS sequence"/>
</dbReference>
<gene>
    <name evidence="2" type="ORF">FPOA_06688</name>
</gene>
<dbReference type="EMBL" id="LYXU01000003">
    <property type="protein sequence ID" value="OBS20315.1"/>
    <property type="molecule type" value="Genomic_DNA"/>
</dbReference>
<dbReference type="OMA" id="CITITQN"/>
<dbReference type="Gene3D" id="2.60.120.260">
    <property type="entry name" value="Galactose-binding domain-like"/>
    <property type="match status" value="1"/>
</dbReference>
<evidence type="ECO:0000313" key="2">
    <source>
        <dbReference type="EMBL" id="OBS20315.1"/>
    </source>
</evidence>
<proteinExistence type="predicted"/>
<evidence type="ECO:0000256" key="1">
    <source>
        <dbReference type="SAM" id="SignalP"/>
    </source>
</evidence>